<feature type="region of interest" description="Disordered" evidence="1">
    <location>
        <begin position="1"/>
        <end position="33"/>
    </location>
</feature>
<name>A0ABS8RPP7_DATST</name>
<evidence type="ECO:0000256" key="1">
    <source>
        <dbReference type="SAM" id="MobiDB-lite"/>
    </source>
</evidence>
<organism evidence="3 4">
    <name type="scientific">Datura stramonium</name>
    <name type="common">Jimsonweed</name>
    <name type="synonym">Common thornapple</name>
    <dbReference type="NCBI Taxonomy" id="4076"/>
    <lineage>
        <taxon>Eukaryota</taxon>
        <taxon>Viridiplantae</taxon>
        <taxon>Streptophyta</taxon>
        <taxon>Embryophyta</taxon>
        <taxon>Tracheophyta</taxon>
        <taxon>Spermatophyta</taxon>
        <taxon>Magnoliopsida</taxon>
        <taxon>eudicotyledons</taxon>
        <taxon>Gunneridae</taxon>
        <taxon>Pentapetalae</taxon>
        <taxon>asterids</taxon>
        <taxon>lamiids</taxon>
        <taxon>Solanales</taxon>
        <taxon>Solanaceae</taxon>
        <taxon>Solanoideae</taxon>
        <taxon>Datureae</taxon>
        <taxon>Datura</taxon>
    </lineage>
</organism>
<dbReference type="Proteomes" id="UP000823775">
    <property type="component" value="Unassembled WGS sequence"/>
</dbReference>
<dbReference type="EMBL" id="JACEIK010000073">
    <property type="protein sequence ID" value="MCD7448788.1"/>
    <property type="molecule type" value="Genomic_DNA"/>
</dbReference>
<feature type="transmembrane region" description="Helical" evidence="2">
    <location>
        <begin position="51"/>
        <end position="69"/>
    </location>
</feature>
<comment type="caution">
    <text evidence="3">The sequence shown here is derived from an EMBL/GenBank/DDBJ whole genome shotgun (WGS) entry which is preliminary data.</text>
</comment>
<keyword evidence="4" id="KW-1185">Reference proteome</keyword>
<reference evidence="3 4" key="1">
    <citation type="journal article" date="2021" name="BMC Genomics">
        <title>Datura genome reveals duplications of psychoactive alkaloid biosynthetic genes and high mutation rate following tissue culture.</title>
        <authorList>
            <person name="Rajewski A."/>
            <person name="Carter-House D."/>
            <person name="Stajich J."/>
            <person name="Litt A."/>
        </authorList>
    </citation>
    <scope>NUCLEOTIDE SEQUENCE [LARGE SCALE GENOMIC DNA]</scope>
    <source>
        <strain evidence="3">AR-01</strain>
    </source>
</reference>
<keyword evidence="2" id="KW-0472">Membrane</keyword>
<gene>
    <name evidence="3" type="ORF">HAX54_046324</name>
</gene>
<evidence type="ECO:0000256" key="2">
    <source>
        <dbReference type="SAM" id="Phobius"/>
    </source>
</evidence>
<keyword evidence="2" id="KW-0812">Transmembrane</keyword>
<protein>
    <submittedName>
        <fullName evidence="3">Uncharacterized protein</fullName>
    </submittedName>
</protein>
<evidence type="ECO:0000313" key="3">
    <source>
        <dbReference type="EMBL" id="MCD7448788.1"/>
    </source>
</evidence>
<feature type="region of interest" description="Disordered" evidence="1">
    <location>
        <begin position="122"/>
        <end position="154"/>
    </location>
</feature>
<keyword evidence="2" id="KW-1133">Transmembrane helix</keyword>
<sequence>MAPKARKGKGVASSRHGFKRSRRAKEEQNEDASMPLQPLRKHVIHVTRERVCLVYCLMIGMPVNVGLIIKDVLRRARLRMNGVTAEKLEQLNMDYPLGEHSKDFCRVCLGFEDILDDEDTIDEEQVRVDSNLESDDEDDSEIGEIALAPIDKED</sequence>
<accession>A0ABS8RPP7</accession>
<proteinExistence type="predicted"/>
<feature type="compositionally biased region" description="Acidic residues" evidence="1">
    <location>
        <begin position="132"/>
        <end position="142"/>
    </location>
</feature>
<evidence type="ECO:0000313" key="4">
    <source>
        <dbReference type="Proteomes" id="UP000823775"/>
    </source>
</evidence>